<dbReference type="PANTHER" id="PTHR42905:SF16">
    <property type="entry name" value="CARBOXYPHOSPHONOENOLPYRUVATE PHOSPHONOMUTASE-LIKE PROTEIN (AFU_ORTHOLOGUE AFUA_5G07230)"/>
    <property type="match status" value="1"/>
</dbReference>
<proteinExistence type="predicted"/>
<organism evidence="1 2">
    <name type="scientific">Phytoactinopolyspora mesophila</name>
    <dbReference type="NCBI Taxonomy" id="2650750"/>
    <lineage>
        <taxon>Bacteria</taxon>
        <taxon>Bacillati</taxon>
        <taxon>Actinomycetota</taxon>
        <taxon>Actinomycetes</taxon>
        <taxon>Jiangellales</taxon>
        <taxon>Jiangellaceae</taxon>
        <taxon>Phytoactinopolyspora</taxon>
    </lineage>
</organism>
<dbReference type="InterPro" id="IPR015813">
    <property type="entry name" value="Pyrv/PenolPyrv_kinase-like_dom"/>
</dbReference>
<gene>
    <name evidence="1" type="ORF">F7O44_26200</name>
</gene>
<dbReference type="InterPro" id="IPR039556">
    <property type="entry name" value="ICL/PEPM"/>
</dbReference>
<dbReference type="Gene3D" id="6.10.250.2750">
    <property type="match status" value="1"/>
</dbReference>
<dbReference type="Pfam" id="PF13714">
    <property type="entry name" value="PEP_mutase"/>
    <property type="match status" value="1"/>
</dbReference>
<comment type="caution">
    <text evidence="1">The sequence shown here is derived from an EMBL/GenBank/DDBJ whole genome shotgun (WGS) entry which is preliminary data.</text>
</comment>
<evidence type="ECO:0000313" key="1">
    <source>
        <dbReference type="EMBL" id="NDL60577.1"/>
    </source>
</evidence>
<dbReference type="Proteomes" id="UP000460435">
    <property type="component" value="Unassembled WGS sequence"/>
</dbReference>
<dbReference type="PANTHER" id="PTHR42905">
    <property type="entry name" value="PHOSPHOENOLPYRUVATE CARBOXYLASE"/>
    <property type="match status" value="1"/>
</dbReference>
<keyword evidence="1" id="KW-0456">Lyase</keyword>
<keyword evidence="2" id="KW-1185">Reference proteome</keyword>
<dbReference type="SUPFAM" id="SSF51621">
    <property type="entry name" value="Phosphoenolpyruvate/pyruvate domain"/>
    <property type="match status" value="1"/>
</dbReference>
<protein>
    <submittedName>
        <fullName evidence="1">Isocitrate lyase/phosphoenolpyruvate mutase family protein</fullName>
    </submittedName>
</protein>
<reference evidence="1 2" key="1">
    <citation type="submission" date="2019-11" db="EMBL/GenBank/DDBJ databases">
        <authorList>
            <person name="Li X.-J."/>
            <person name="Feng X.-M."/>
        </authorList>
    </citation>
    <scope>NUCLEOTIDE SEQUENCE [LARGE SCALE GENOMIC DNA]</scope>
    <source>
        <strain evidence="1 2">XMNu-373</strain>
    </source>
</reference>
<evidence type="ECO:0000313" key="2">
    <source>
        <dbReference type="Proteomes" id="UP000460435"/>
    </source>
</evidence>
<dbReference type="Gene3D" id="3.20.20.60">
    <property type="entry name" value="Phosphoenolpyruvate-binding domains"/>
    <property type="match status" value="1"/>
</dbReference>
<dbReference type="RefSeq" id="WP_162453296.1">
    <property type="nucleotide sequence ID" value="NZ_WLZY01000013.1"/>
</dbReference>
<dbReference type="AlphaFoldDB" id="A0A7K3MC27"/>
<dbReference type="GO" id="GO:0016829">
    <property type="term" value="F:lyase activity"/>
    <property type="evidence" value="ECO:0007669"/>
    <property type="project" value="UniProtKB-KW"/>
</dbReference>
<dbReference type="CDD" id="cd00377">
    <property type="entry name" value="ICL_PEPM"/>
    <property type="match status" value="1"/>
</dbReference>
<keyword evidence="1" id="KW-0670">Pyruvate</keyword>
<sequence length="261" mass="27030">MTDRFRSMHDDGLFIMPNAWDAGSARILEHLGSAALATTSSGHASSLGRLDQHVRREEMLAHAEAIVEAVSVPVSVDSEGCYPSSPGGVARTVELIAGTGAAGCSIEDYEPSVGVLPVDLATERVRVAAEVADRHGLVLTARADNHLYGVDDLTDTVERLASYRAAGAHVVYAPGLTAAVDIERLVREVGGAVNVLTLPGVPSTAELAALGVRRVSVGGSLAWVAYGALATAARELLSDGTTSYLTSSLAPEVRDAAFAAD</sequence>
<dbReference type="EMBL" id="WLZY01000013">
    <property type="protein sequence ID" value="NDL60577.1"/>
    <property type="molecule type" value="Genomic_DNA"/>
</dbReference>
<dbReference type="InterPro" id="IPR040442">
    <property type="entry name" value="Pyrv_kinase-like_dom_sf"/>
</dbReference>
<accession>A0A7K3MC27</accession>
<name>A0A7K3MC27_9ACTN</name>